<dbReference type="Proteomes" id="UP000789702">
    <property type="component" value="Unassembled WGS sequence"/>
</dbReference>
<accession>A0ACA9QFE2</accession>
<evidence type="ECO:0000313" key="1">
    <source>
        <dbReference type="EMBL" id="CAG8748860.1"/>
    </source>
</evidence>
<name>A0ACA9QFE2_9GLOM</name>
<gene>
    <name evidence="1" type="ORF">DHETER_LOCUS14512</name>
</gene>
<proteinExistence type="predicted"/>
<sequence>LGIVDGYIQERAKCNYCSFEYASTVVRYEEHFKVCSNVNISVLQKYFGQDFECSRINSPNSRYTKK</sequence>
<evidence type="ECO:0000313" key="2">
    <source>
        <dbReference type="Proteomes" id="UP000789702"/>
    </source>
</evidence>
<dbReference type="EMBL" id="CAJVPU010045052">
    <property type="protein sequence ID" value="CAG8748860.1"/>
    <property type="molecule type" value="Genomic_DNA"/>
</dbReference>
<organism evidence="1 2">
    <name type="scientific">Dentiscutata heterogama</name>
    <dbReference type="NCBI Taxonomy" id="1316150"/>
    <lineage>
        <taxon>Eukaryota</taxon>
        <taxon>Fungi</taxon>
        <taxon>Fungi incertae sedis</taxon>
        <taxon>Mucoromycota</taxon>
        <taxon>Glomeromycotina</taxon>
        <taxon>Glomeromycetes</taxon>
        <taxon>Diversisporales</taxon>
        <taxon>Gigasporaceae</taxon>
        <taxon>Dentiscutata</taxon>
    </lineage>
</organism>
<comment type="caution">
    <text evidence="1">The sequence shown here is derived from an EMBL/GenBank/DDBJ whole genome shotgun (WGS) entry which is preliminary data.</text>
</comment>
<feature type="non-terminal residue" evidence="1">
    <location>
        <position position="1"/>
    </location>
</feature>
<protein>
    <submittedName>
        <fullName evidence="1">9507_t:CDS:1</fullName>
    </submittedName>
</protein>
<reference evidence="1" key="1">
    <citation type="submission" date="2021-06" db="EMBL/GenBank/DDBJ databases">
        <authorList>
            <person name="Kallberg Y."/>
            <person name="Tangrot J."/>
            <person name="Rosling A."/>
        </authorList>
    </citation>
    <scope>NUCLEOTIDE SEQUENCE</scope>
    <source>
        <strain evidence="1">IL203A</strain>
    </source>
</reference>
<keyword evidence="2" id="KW-1185">Reference proteome</keyword>